<protein>
    <submittedName>
        <fullName evidence="1">Uncharacterized protein</fullName>
    </submittedName>
</protein>
<accession>U2EBX5</accession>
<name>U2EBX5_9MOLU</name>
<sequence>MNDEILNIIELIVFRNVSCVKDENIMHVFINEQLTIKTEKRSNEFIIYFELDTDILNFYPLKLSEFNSKNKFKELFQTIFSSAYHISTHEKYQNKQKVI</sequence>
<dbReference type="InParanoid" id="U2EBX5"/>
<keyword evidence="2" id="KW-1185">Reference proteome</keyword>
<dbReference type="STRING" id="1033810.HLPCO_001828"/>
<comment type="caution">
    <text evidence="1">The sequence shown here is derived from an EMBL/GenBank/DDBJ whole genome shotgun (WGS) entry which is preliminary data.</text>
</comment>
<evidence type="ECO:0000313" key="1">
    <source>
        <dbReference type="EMBL" id="ERJ12301.1"/>
    </source>
</evidence>
<reference evidence="1 2" key="2">
    <citation type="journal article" date="2013" name="PLoS ONE">
        <title>INDIGO - INtegrated Data Warehouse of MIcrobial GenOmes with Examples from the Red Sea Extremophiles.</title>
        <authorList>
            <person name="Alam I."/>
            <person name="Antunes A."/>
            <person name="Kamau A.A."/>
            <person name="Ba Alawi W."/>
            <person name="Kalkatawi M."/>
            <person name="Stingl U."/>
            <person name="Bajic V.B."/>
        </authorList>
    </citation>
    <scope>NUCLEOTIDE SEQUENCE [LARGE SCALE GENOMIC DNA]</scope>
    <source>
        <strain evidence="1 2">SSD-17B</strain>
    </source>
</reference>
<proteinExistence type="predicted"/>
<dbReference type="RefSeq" id="WP_008825308.1">
    <property type="nucleotide sequence ID" value="NZ_AFNU02000005.1"/>
</dbReference>
<dbReference type="Proteomes" id="UP000005707">
    <property type="component" value="Unassembled WGS sequence"/>
</dbReference>
<evidence type="ECO:0000313" key="2">
    <source>
        <dbReference type="Proteomes" id="UP000005707"/>
    </source>
</evidence>
<gene>
    <name evidence="1" type="ORF">HLPCO_001828</name>
</gene>
<organism evidence="1 2">
    <name type="scientific">Haloplasma contractile SSD-17B</name>
    <dbReference type="NCBI Taxonomy" id="1033810"/>
    <lineage>
        <taxon>Bacteria</taxon>
        <taxon>Bacillati</taxon>
        <taxon>Mycoplasmatota</taxon>
        <taxon>Mollicutes</taxon>
        <taxon>Haloplasmatales</taxon>
        <taxon>Haloplasmataceae</taxon>
        <taxon>Haloplasma</taxon>
    </lineage>
</organism>
<dbReference type="AlphaFoldDB" id="U2EBX5"/>
<reference evidence="1 2" key="1">
    <citation type="journal article" date="2011" name="J. Bacteriol.">
        <title>Genome sequence of Haloplasma contractile, an unusual contractile bacterium from a deep-sea anoxic brine lake.</title>
        <authorList>
            <person name="Antunes A."/>
            <person name="Alam I."/>
            <person name="El Dorry H."/>
            <person name="Siam R."/>
            <person name="Robertson A."/>
            <person name="Bajic V.B."/>
            <person name="Stingl U."/>
        </authorList>
    </citation>
    <scope>NUCLEOTIDE SEQUENCE [LARGE SCALE GENOMIC DNA]</scope>
    <source>
        <strain evidence="1 2">SSD-17B</strain>
    </source>
</reference>
<dbReference type="EMBL" id="AFNU02000005">
    <property type="protein sequence ID" value="ERJ12301.1"/>
    <property type="molecule type" value="Genomic_DNA"/>
</dbReference>